<evidence type="ECO:0000259" key="11">
    <source>
        <dbReference type="Pfam" id="PF07730"/>
    </source>
</evidence>
<evidence type="ECO:0000256" key="1">
    <source>
        <dbReference type="ARBA" id="ARBA00000085"/>
    </source>
</evidence>
<keyword evidence="5" id="KW-0547">Nucleotide-binding</keyword>
<dbReference type="RefSeq" id="WP_209268256.1">
    <property type="nucleotide sequence ID" value="NZ_JAFFZN010000036.1"/>
</dbReference>
<dbReference type="GO" id="GO:0016301">
    <property type="term" value="F:kinase activity"/>
    <property type="evidence" value="ECO:0007669"/>
    <property type="project" value="UniProtKB-KW"/>
</dbReference>
<comment type="catalytic activity">
    <reaction evidence="1">
        <text>ATP + protein L-histidine = ADP + protein N-phospho-L-histidine.</text>
        <dbReference type="EC" id="2.7.13.3"/>
    </reaction>
</comment>
<organism evidence="12 13">
    <name type="scientific">Streptomyces spirodelae</name>
    <dbReference type="NCBI Taxonomy" id="2812904"/>
    <lineage>
        <taxon>Bacteria</taxon>
        <taxon>Bacillati</taxon>
        <taxon>Actinomycetota</taxon>
        <taxon>Actinomycetes</taxon>
        <taxon>Kitasatosporales</taxon>
        <taxon>Streptomycetaceae</taxon>
        <taxon>Streptomyces</taxon>
    </lineage>
</organism>
<keyword evidence="13" id="KW-1185">Reference proteome</keyword>
<keyword evidence="10" id="KW-0472">Membrane</keyword>
<evidence type="ECO:0000313" key="12">
    <source>
        <dbReference type="EMBL" id="MBO8189492.1"/>
    </source>
</evidence>
<evidence type="ECO:0000256" key="6">
    <source>
        <dbReference type="ARBA" id="ARBA00022777"/>
    </source>
</evidence>
<dbReference type="CDD" id="cd16917">
    <property type="entry name" value="HATPase_UhpB-NarQ-NarX-like"/>
    <property type="match status" value="1"/>
</dbReference>
<evidence type="ECO:0000256" key="10">
    <source>
        <dbReference type="SAM" id="Phobius"/>
    </source>
</evidence>
<feature type="transmembrane region" description="Helical" evidence="10">
    <location>
        <begin position="67"/>
        <end position="95"/>
    </location>
</feature>
<keyword evidence="6 12" id="KW-0418">Kinase</keyword>
<gene>
    <name evidence="12" type="ORF">JW592_29180</name>
</gene>
<name>A0ABS3X2A5_9ACTN</name>
<keyword evidence="4" id="KW-0808">Transferase</keyword>
<dbReference type="InterPro" id="IPR011712">
    <property type="entry name" value="Sig_transdc_His_kin_sub3_dim/P"/>
</dbReference>
<evidence type="ECO:0000256" key="7">
    <source>
        <dbReference type="ARBA" id="ARBA00022840"/>
    </source>
</evidence>
<dbReference type="Pfam" id="PF07730">
    <property type="entry name" value="HisKA_3"/>
    <property type="match status" value="1"/>
</dbReference>
<evidence type="ECO:0000256" key="9">
    <source>
        <dbReference type="SAM" id="MobiDB-lite"/>
    </source>
</evidence>
<evidence type="ECO:0000256" key="3">
    <source>
        <dbReference type="ARBA" id="ARBA00022553"/>
    </source>
</evidence>
<feature type="region of interest" description="Disordered" evidence="9">
    <location>
        <begin position="277"/>
        <end position="306"/>
    </location>
</feature>
<keyword evidence="7" id="KW-0067">ATP-binding</keyword>
<dbReference type="Proteomes" id="UP001518976">
    <property type="component" value="Unassembled WGS sequence"/>
</dbReference>
<keyword evidence="8" id="KW-0902">Two-component regulatory system</keyword>
<keyword evidence="10" id="KW-0812">Transmembrane</keyword>
<evidence type="ECO:0000313" key="13">
    <source>
        <dbReference type="Proteomes" id="UP001518976"/>
    </source>
</evidence>
<protein>
    <recommendedName>
        <fullName evidence="2">histidine kinase</fullName>
        <ecNumber evidence="2">2.7.13.3</ecNumber>
    </recommendedName>
</protein>
<feature type="domain" description="Signal transduction histidine kinase subgroup 3 dimerisation and phosphoacceptor" evidence="11">
    <location>
        <begin position="185"/>
        <end position="248"/>
    </location>
</feature>
<dbReference type="PANTHER" id="PTHR24421">
    <property type="entry name" value="NITRATE/NITRITE SENSOR PROTEIN NARX-RELATED"/>
    <property type="match status" value="1"/>
</dbReference>
<dbReference type="PANTHER" id="PTHR24421:SF10">
    <property type="entry name" value="NITRATE_NITRITE SENSOR PROTEIN NARQ"/>
    <property type="match status" value="1"/>
</dbReference>
<feature type="compositionally biased region" description="Low complexity" evidence="9">
    <location>
        <begin position="295"/>
        <end position="306"/>
    </location>
</feature>
<proteinExistence type="predicted"/>
<dbReference type="InterPro" id="IPR050482">
    <property type="entry name" value="Sensor_HK_TwoCompSys"/>
</dbReference>
<dbReference type="EC" id="2.7.13.3" evidence="2"/>
<evidence type="ECO:0000256" key="5">
    <source>
        <dbReference type="ARBA" id="ARBA00022741"/>
    </source>
</evidence>
<evidence type="ECO:0000256" key="8">
    <source>
        <dbReference type="ARBA" id="ARBA00023012"/>
    </source>
</evidence>
<evidence type="ECO:0000256" key="2">
    <source>
        <dbReference type="ARBA" id="ARBA00012438"/>
    </source>
</evidence>
<evidence type="ECO:0000256" key="4">
    <source>
        <dbReference type="ARBA" id="ARBA00022679"/>
    </source>
</evidence>
<comment type="caution">
    <text evidence="12">The sequence shown here is derived from an EMBL/GenBank/DDBJ whole genome shotgun (WGS) entry which is preliminary data.</text>
</comment>
<sequence length="412" mass="43710">MSPTTDPAPAYRRLPGTAALRRRVLALVLPVALGLTDAFLVNGVSPGLELAVSVAAALALLVRRRLPVLALVVTLLGMYIGYIWFAPMIALYSLASRRPSNALAAVGAVALAVAHYVPYPLDGFAPSADRSDLLDMLDSCVQSVTPVVFGRWTRTRRQLAERVRELTESRHREAELLAERALSTERARLAREMHDVVAHQVSLISVQAGALQMTCRQDSTRELARTVRELAVKTLTELRHMVGTLRSGGGPGVGPAPQPRLADLPALVQQSGLDVTLDLAPEPTPEPTPEPAPDAGPDAARDPGLPSALPEAVERAAYRTVQEALTNVRKHAPGARVLVTVGIRDAGTADERLTVEVRNGPPAAPPESQAYPEGGHGLLGLRERALLLGGACHAGPTEDNGFLLTAAFPTAC</sequence>
<reference evidence="12 13" key="1">
    <citation type="submission" date="2021-02" db="EMBL/GenBank/DDBJ databases">
        <title>Streptomyces spirodelae sp. nov., isolated from duckweed.</title>
        <authorList>
            <person name="Saimee Y."/>
            <person name="Duangmal K."/>
        </authorList>
    </citation>
    <scope>NUCLEOTIDE SEQUENCE [LARGE SCALE GENOMIC DNA]</scope>
    <source>
        <strain evidence="12 13">DW4-2</strain>
    </source>
</reference>
<feature type="compositionally biased region" description="Pro residues" evidence="9">
    <location>
        <begin position="282"/>
        <end position="294"/>
    </location>
</feature>
<keyword evidence="3" id="KW-0597">Phosphoprotein</keyword>
<dbReference type="InterPro" id="IPR036890">
    <property type="entry name" value="HATPase_C_sf"/>
</dbReference>
<keyword evidence="10" id="KW-1133">Transmembrane helix</keyword>
<dbReference type="Gene3D" id="1.20.5.1930">
    <property type="match status" value="1"/>
</dbReference>
<dbReference type="Gene3D" id="3.30.565.10">
    <property type="entry name" value="Histidine kinase-like ATPase, C-terminal domain"/>
    <property type="match status" value="1"/>
</dbReference>
<accession>A0ABS3X2A5</accession>
<dbReference type="EMBL" id="JAFFZN010000036">
    <property type="protein sequence ID" value="MBO8189492.1"/>
    <property type="molecule type" value="Genomic_DNA"/>
</dbReference>
<dbReference type="SUPFAM" id="SSF55874">
    <property type="entry name" value="ATPase domain of HSP90 chaperone/DNA topoisomerase II/histidine kinase"/>
    <property type="match status" value="1"/>
</dbReference>